<evidence type="ECO:0000256" key="4">
    <source>
        <dbReference type="ARBA" id="ARBA00007729"/>
    </source>
</evidence>
<dbReference type="InterPro" id="IPR013130">
    <property type="entry name" value="Fe3_Rdtase_TM_dom"/>
</dbReference>
<evidence type="ECO:0000313" key="17">
    <source>
        <dbReference type="EMBL" id="RNA19612.1"/>
    </source>
</evidence>
<feature type="transmembrane region" description="Helical" evidence="14">
    <location>
        <begin position="269"/>
        <end position="295"/>
    </location>
</feature>
<evidence type="ECO:0000256" key="10">
    <source>
        <dbReference type="ARBA" id="ARBA00023008"/>
    </source>
</evidence>
<keyword evidence="5" id="KW-0813">Transport</keyword>
<dbReference type="InterPro" id="IPR036291">
    <property type="entry name" value="NAD(P)-bd_dom_sf"/>
</dbReference>
<dbReference type="GO" id="GO:0015677">
    <property type="term" value="P:copper ion import"/>
    <property type="evidence" value="ECO:0007669"/>
    <property type="project" value="TreeGrafter"/>
</dbReference>
<evidence type="ECO:0000313" key="18">
    <source>
        <dbReference type="Proteomes" id="UP000276133"/>
    </source>
</evidence>
<dbReference type="PANTHER" id="PTHR14239">
    <property type="entry name" value="DUDULIN-RELATED"/>
    <property type="match status" value="1"/>
</dbReference>
<evidence type="ECO:0000256" key="14">
    <source>
        <dbReference type="SAM" id="Phobius"/>
    </source>
</evidence>
<evidence type="ECO:0000256" key="9">
    <source>
        <dbReference type="ARBA" id="ARBA00023002"/>
    </source>
</evidence>
<accession>A0A3M7R7L7</accession>
<dbReference type="InterPro" id="IPR028939">
    <property type="entry name" value="P5C_Rdtase_cat_N"/>
</dbReference>
<feature type="transmembrane region" description="Helical" evidence="14">
    <location>
        <begin position="439"/>
        <end position="458"/>
    </location>
</feature>
<dbReference type="EMBL" id="REGN01004015">
    <property type="protein sequence ID" value="RNA19612.1"/>
    <property type="molecule type" value="Genomic_DNA"/>
</dbReference>
<keyword evidence="9" id="KW-0560">Oxidoreductase</keyword>
<dbReference type="GO" id="GO:0008823">
    <property type="term" value="F:cupric reductase (NADH) activity"/>
    <property type="evidence" value="ECO:0007669"/>
    <property type="project" value="TreeGrafter"/>
</dbReference>
<evidence type="ECO:0000256" key="11">
    <source>
        <dbReference type="ARBA" id="ARBA00023136"/>
    </source>
</evidence>
<keyword evidence="11 14" id="KW-0472">Membrane</keyword>
<dbReference type="GO" id="GO:0010008">
    <property type="term" value="C:endosome membrane"/>
    <property type="evidence" value="ECO:0007669"/>
    <property type="project" value="UniProtKB-SubCell"/>
</dbReference>
<reference evidence="17 18" key="1">
    <citation type="journal article" date="2018" name="Sci. Rep.">
        <title>Genomic signatures of local adaptation to the degree of environmental predictability in rotifers.</title>
        <authorList>
            <person name="Franch-Gras L."/>
            <person name="Hahn C."/>
            <person name="Garcia-Roger E.M."/>
            <person name="Carmona M.J."/>
            <person name="Serra M."/>
            <person name="Gomez A."/>
        </authorList>
    </citation>
    <scope>NUCLEOTIDE SEQUENCE [LARGE SCALE GENOMIC DNA]</scope>
    <source>
        <strain evidence="17">HYR1</strain>
    </source>
</reference>
<comment type="caution">
    <text evidence="17">The sequence shown here is derived from an EMBL/GenBank/DDBJ whole genome shotgun (WGS) entry which is preliminary data.</text>
</comment>
<protein>
    <submittedName>
        <fullName evidence="17">Metalloreductase STEAP2</fullName>
    </submittedName>
</protein>
<keyword evidence="5" id="KW-0406">Ion transport</keyword>
<comment type="catalytic activity">
    <reaction evidence="12">
        <text>2 Cu(+) + NADP(+) + H(+) = 2 Cu(2+) + NADPH</text>
        <dbReference type="Rhea" id="RHEA:71771"/>
        <dbReference type="ChEBI" id="CHEBI:15378"/>
        <dbReference type="ChEBI" id="CHEBI:29036"/>
        <dbReference type="ChEBI" id="CHEBI:49552"/>
        <dbReference type="ChEBI" id="CHEBI:57783"/>
        <dbReference type="ChEBI" id="CHEBI:58349"/>
    </reaction>
    <physiologicalReaction direction="right-to-left" evidence="12">
        <dbReference type="Rhea" id="RHEA:71773"/>
    </physiologicalReaction>
</comment>
<evidence type="ECO:0000256" key="2">
    <source>
        <dbReference type="ARBA" id="ARBA00001974"/>
    </source>
</evidence>
<gene>
    <name evidence="17" type="ORF">BpHYR1_034577</name>
</gene>
<keyword evidence="18" id="KW-1185">Reference proteome</keyword>
<dbReference type="PANTHER" id="PTHR14239:SF0">
    <property type="entry name" value="F420-DEPENDENT NADP REDUCTASE"/>
    <property type="match status" value="1"/>
</dbReference>
<proteinExistence type="inferred from homology"/>
<comment type="catalytic activity">
    <reaction evidence="13">
        <text>2 Fe(2+) + NADP(+) + H(+) = 2 Fe(3+) + NADPH</text>
        <dbReference type="Rhea" id="RHEA:71767"/>
        <dbReference type="ChEBI" id="CHEBI:15378"/>
        <dbReference type="ChEBI" id="CHEBI:29033"/>
        <dbReference type="ChEBI" id="CHEBI:29034"/>
        <dbReference type="ChEBI" id="CHEBI:57783"/>
        <dbReference type="ChEBI" id="CHEBI:58349"/>
    </reaction>
    <physiologicalReaction direction="right-to-left" evidence="13">
        <dbReference type="Rhea" id="RHEA:71769"/>
    </physiologicalReaction>
</comment>
<comment type="cofactor">
    <cofactor evidence="2">
        <name>FAD</name>
        <dbReference type="ChEBI" id="CHEBI:57692"/>
    </cofactor>
</comment>
<name>A0A3M7R7L7_BRAPC</name>
<keyword evidence="8 14" id="KW-1133">Transmembrane helix</keyword>
<feature type="domain" description="Ferric oxidoreductase" evidence="15">
    <location>
        <begin position="271"/>
        <end position="401"/>
    </location>
</feature>
<feature type="transmembrane region" description="Helical" evidence="14">
    <location>
        <begin position="401"/>
        <end position="419"/>
    </location>
</feature>
<dbReference type="AlphaFoldDB" id="A0A3M7R7L7"/>
<dbReference type="GO" id="GO:0006826">
    <property type="term" value="P:iron ion transport"/>
    <property type="evidence" value="ECO:0007669"/>
    <property type="project" value="UniProtKB-KW"/>
</dbReference>
<evidence type="ECO:0000256" key="7">
    <source>
        <dbReference type="ARBA" id="ARBA00022753"/>
    </source>
</evidence>
<evidence type="ECO:0000256" key="8">
    <source>
        <dbReference type="ARBA" id="ARBA00022989"/>
    </source>
</evidence>
<keyword evidence="7" id="KW-0967">Endosome</keyword>
<dbReference type="Gene3D" id="3.40.50.720">
    <property type="entry name" value="NAD(P)-binding Rossmann-like Domain"/>
    <property type="match status" value="1"/>
</dbReference>
<dbReference type="InterPro" id="IPR051267">
    <property type="entry name" value="STEAP_metalloreductase"/>
</dbReference>
<keyword evidence="10" id="KW-0186">Copper</keyword>
<dbReference type="STRING" id="10195.A0A3M7R7L7"/>
<feature type="domain" description="Pyrroline-5-carboxylate reductase catalytic N-terminal" evidence="16">
    <location>
        <begin position="8"/>
        <end position="110"/>
    </location>
</feature>
<organism evidence="17 18">
    <name type="scientific">Brachionus plicatilis</name>
    <name type="common">Marine rotifer</name>
    <name type="synonym">Brachionus muelleri</name>
    <dbReference type="NCBI Taxonomy" id="10195"/>
    <lineage>
        <taxon>Eukaryota</taxon>
        <taxon>Metazoa</taxon>
        <taxon>Spiralia</taxon>
        <taxon>Gnathifera</taxon>
        <taxon>Rotifera</taxon>
        <taxon>Eurotatoria</taxon>
        <taxon>Monogononta</taxon>
        <taxon>Pseudotrocha</taxon>
        <taxon>Ploima</taxon>
        <taxon>Brachionidae</taxon>
        <taxon>Brachionus</taxon>
    </lineage>
</organism>
<evidence type="ECO:0000256" key="5">
    <source>
        <dbReference type="ARBA" id="ARBA00022496"/>
    </source>
</evidence>
<evidence type="ECO:0000256" key="3">
    <source>
        <dbReference type="ARBA" id="ARBA00004337"/>
    </source>
</evidence>
<comment type="similarity">
    <text evidence="4">Belongs to the STEAP family.</text>
</comment>
<feature type="transmembrane region" description="Helical" evidence="14">
    <location>
        <begin position="360"/>
        <end position="380"/>
    </location>
</feature>
<dbReference type="GO" id="GO:0005886">
    <property type="term" value="C:plasma membrane"/>
    <property type="evidence" value="ECO:0007669"/>
    <property type="project" value="TreeGrafter"/>
</dbReference>
<evidence type="ECO:0000256" key="6">
    <source>
        <dbReference type="ARBA" id="ARBA00022692"/>
    </source>
</evidence>
<dbReference type="Pfam" id="PF03807">
    <property type="entry name" value="F420_oxidored"/>
    <property type="match status" value="1"/>
</dbReference>
<evidence type="ECO:0000259" key="16">
    <source>
        <dbReference type="Pfam" id="PF03807"/>
    </source>
</evidence>
<evidence type="ECO:0000259" key="15">
    <source>
        <dbReference type="Pfam" id="PF01794"/>
    </source>
</evidence>
<evidence type="ECO:0000256" key="1">
    <source>
        <dbReference type="ARBA" id="ARBA00001970"/>
    </source>
</evidence>
<keyword evidence="6 14" id="KW-0812">Transmembrane</keyword>
<dbReference type="OrthoDB" id="550646at2759"/>
<evidence type="ECO:0000256" key="12">
    <source>
        <dbReference type="ARBA" id="ARBA00048958"/>
    </source>
</evidence>
<feature type="transmembrane region" description="Helical" evidence="14">
    <location>
        <begin position="316"/>
        <end position="340"/>
    </location>
</feature>
<evidence type="ECO:0000256" key="13">
    <source>
        <dbReference type="ARBA" id="ARBA00049387"/>
    </source>
</evidence>
<dbReference type="GO" id="GO:0052851">
    <property type="term" value="F:ferric-chelate reductase (NADPH) activity"/>
    <property type="evidence" value="ECO:0007669"/>
    <property type="project" value="TreeGrafter"/>
</dbReference>
<keyword evidence="5" id="KW-0410">Iron transport</keyword>
<comment type="cofactor">
    <cofactor evidence="1">
        <name>heme b</name>
        <dbReference type="ChEBI" id="CHEBI:60344"/>
    </cofactor>
</comment>
<sequence>MSPANREKITVIGTGNYAISISKLFLHHGHEVIFGSRNPNLNYLKQNLSEFNERNFNVFSIEDAWMQSESIIFLAILADEAIYENFAEKICQLLSRSNKQTSKIIVEISNWTDKNQQISNAERLQNLFKDKLDEKSILSKINVIKAFNLINAYSLSNPFESPTKANLANLEFRVPVAGDSEQAKQKLIDLCAQVGILAYNYGDLQDSLQLEKTNSTTFSEWKIPSLISFGFLAFNFIWVFLIYFYFPKKPQSFSEYLADFSLLSHTNKVLGFTTLNLLAFVYFAYVIASIFQLKYGTKYQKFPSWLDNWLKSRKQLGLLAFLIGTFHAIASLFVTNPQYLKDWHYKLSNGVGRMTLNGELNILTGITAYLLMIIVALTSINSIGNSLNWSEWRFVQSKMGISCLTMGLVHDALMYFRIYNEKDENNYSLVYLVTRVKLIAIYFPLMVLISRFILAYCTPISRRLELIRNGSVTCNQKEN</sequence>
<comment type="subcellular location">
    <subcellularLocation>
        <location evidence="3">Endosome membrane</location>
        <topology evidence="3">Multi-pass membrane protein</topology>
    </subcellularLocation>
</comment>
<keyword evidence="5" id="KW-0408">Iron</keyword>
<feature type="transmembrane region" description="Helical" evidence="14">
    <location>
        <begin position="226"/>
        <end position="246"/>
    </location>
</feature>
<dbReference type="SUPFAM" id="SSF51735">
    <property type="entry name" value="NAD(P)-binding Rossmann-fold domains"/>
    <property type="match status" value="1"/>
</dbReference>
<dbReference type="Proteomes" id="UP000276133">
    <property type="component" value="Unassembled WGS sequence"/>
</dbReference>
<dbReference type="Pfam" id="PF01794">
    <property type="entry name" value="Ferric_reduct"/>
    <property type="match status" value="1"/>
</dbReference>